<evidence type="ECO:0008006" key="4">
    <source>
        <dbReference type="Google" id="ProtNLM"/>
    </source>
</evidence>
<dbReference type="Pfam" id="PF04392">
    <property type="entry name" value="ABC_sub_bind"/>
    <property type="match status" value="1"/>
</dbReference>
<dbReference type="Gene3D" id="3.40.50.2300">
    <property type="match status" value="1"/>
</dbReference>
<dbReference type="Proteomes" id="UP000473648">
    <property type="component" value="Unassembled WGS sequence"/>
</dbReference>
<sequence>MSKRKKIIIAVIAIAAAAAVLAYVFRDRVNITTYKDSKEEGSRVYTIGIIQSKSGTCADQMVQGSMDAVTDIFGSTHIKFSEKRVKTRDEAKKAAKQMVKQNKDLILTCGTRALMGAEDATSETPILSVGVVNFQRALGMTVSDNWDYRTGRNVTGVSGEPSLPDTLSLLIEVTPDLKTVGLVRDPSEPDSVYQCNKMKAMLDEAGVASKTYDLSRTSTDMEAASLGETAVSECSALYFPMYCGLSKQAAVIAPLAAEAGVSTVAGDATVGKNVLATLYTDPYNQGYRAGRMAYSILVNNRKPSRMHVKIFVSSASQKLYQKTIAAQMNRTYPKSFSEIGDYLDHYDPTLVTTRIDAGTTQQGNY</sequence>
<comment type="caution">
    <text evidence="2">The sequence shown here is derived from an EMBL/GenBank/DDBJ whole genome shotgun (WGS) entry which is preliminary data.</text>
</comment>
<proteinExistence type="predicted"/>
<keyword evidence="3" id="KW-1185">Reference proteome</keyword>
<name>A0A6L5GTN9_9FIRM</name>
<keyword evidence="1" id="KW-0732">Signal</keyword>
<organism evidence="2 3">
    <name type="scientific">Candidatus Pseudoramibacter fermentans</name>
    <dbReference type="NCBI Taxonomy" id="2594427"/>
    <lineage>
        <taxon>Bacteria</taxon>
        <taxon>Bacillati</taxon>
        <taxon>Bacillota</taxon>
        <taxon>Clostridia</taxon>
        <taxon>Eubacteriales</taxon>
        <taxon>Eubacteriaceae</taxon>
        <taxon>Pseudoramibacter</taxon>
    </lineage>
</organism>
<evidence type="ECO:0000313" key="3">
    <source>
        <dbReference type="Proteomes" id="UP000473648"/>
    </source>
</evidence>
<evidence type="ECO:0000313" key="2">
    <source>
        <dbReference type="EMBL" id="MQM73518.1"/>
    </source>
</evidence>
<feature type="signal peptide" evidence="1">
    <location>
        <begin position="1"/>
        <end position="22"/>
    </location>
</feature>
<accession>A0A6L5GTN9</accession>
<reference evidence="2" key="1">
    <citation type="journal article" date="2020" name="Appl. Environ. Microbiol.">
        <title>Medium-Chain Fatty Acid Synthesis by 'Candidatus Weimeria bifida' gen. nov., sp. nov., and 'Candidatus Pseudoramibacter fermentans' sp. nov.</title>
        <authorList>
            <person name="Scarborough M.J."/>
            <person name="Myers K.S."/>
            <person name="Donohue T.J."/>
            <person name="Noguera D.R."/>
        </authorList>
    </citation>
    <scope>NUCLEOTIDE SEQUENCE</scope>
    <source>
        <strain evidence="2">EUB1.1</strain>
    </source>
</reference>
<dbReference type="AlphaFoldDB" id="A0A6L5GTN9"/>
<dbReference type="PANTHER" id="PTHR35271:SF1">
    <property type="entry name" value="ABC TRANSPORTER, SUBSTRATE-BINDING LIPOPROTEIN"/>
    <property type="match status" value="1"/>
</dbReference>
<feature type="chain" id="PRO_5038666484" description="ABC transporter substrate-binding protein" evidence="1">
    <location>
        <begin position="23"/>
        <end position="365"/>
    </location>
</feature>
<dbReference type="PANTHER" id="PTHR35271">
    <property type="entry name" value="ABC TRANSPORTER, SUBSTRATE-BINDING LIPOPROTEIN-RELATED"/>
    <property type="match status" value="1"/>
</dbReference>
<dbReference type="EMBL" id="VOGB01000005">
    <property type="protein sequence ID" value="MQM73518.1"/>
    <property type="molecule type" value="Genomic_DNA"/>
</dbReference>
<dbReference type="InterPro" id="IPR007487">
    <property type="entry name" value="ABC_transpt-TYRBP-like"/>
</dbReference>
<evidence type="ECO:0000256" key="1">
    <source>
        <dbReference type="SAM" id="SignalP"/>
    </source>
</evidence>
<protein>
    <recommendedName>
        <fullName evidence="4">ABC transporter substrate-binding protein</fullName>
    </recommendedName>
</protein>
<gene>
    <name evidence="2" type="ORF">FRC53_08925</name>
</gene>